<dbReference type="InterPro" id="IPR001214">
    <property type="entry name" value="SET_dom"/>
</dbReference>
<dbReference type="PROSITE" id="PS50280">
    <property type="entry name" value="SET"/>
    <property type="match status" value="1"/>
</dbReference>
<keyword evidence="4" id="KW-1185">Reference proteome</keyword>
<dbReference type="EMBL" id="KN824376">
    <property type="protein sequence ID" value="KIM21633.1"/>
    <property type="molecule type" value="Genomic_DNA"/>
</dbReference>
<dbReference type="OrthoDB" id="3180714at2759"/>
<evidence type="ECO:0000313" key="3">
    <source>
        <dbReference type="EMBL" id="KIM26228.1"/>
    </source>
</evidence>
<dbReference type="Proteomes" id="UP000054097">
    <property type="component" value="Unassembled WGS sequence"/>
</dbReference>
<reference evidence="3 4" key="1">
    <citation type="submission" date="2014-04" db="EMBL/GenBank/DDBJ databases">
        <authorList>
            <consortium name="DOE Joint Genome Institute"/>
            <person name="Kuo A."/>
            <person name="Zuccaro A."/>
            <person name="Kohler A."/>
            <person name="Nagy L.G."/>
            <person name="Floudas D."/>
            <person name="Copeland A."/>
            <person name="Barry K.W."/>
            <person name="Cichocki N."/>
            <person name="Veneault-Fourrey C."/>
            <person name="LaButti K."/>
            <person name="Lindquist E.A."/>
            <person name="Lipzen A."/>
            <person name="Lundell T."/>
            <person name="Morin E."/>
            <person name="Murat C."/>
            <person name="Sun H."/>
            <person name="Tunlid A."/>
            <person name="Henrissat B."/>
            <person name="Grigoriev I.V."/>
            <person name="Hibbett D.S."/>
            <person name="Martin F."/>
            <person name="Nordberg H.P."/>
            <person name="Cantor M.N."/>
            <person name="Hua S.X."/>
        </authorList>
    </citation>
    <scope>NUCLEOTIDE SEQUENCE [LARGE SCALE GENOMIC DNA]</scope>
    <source>
        <strain evidence="3 4">MAFF 305830</strain>
    </source>
</reference>
<dbReference type="Gene3D" id="2.170.270.10">
    <property type="entry name" value="SET domain"/>
    <property type="match status" value="1"/>
</dbReference>
<organism evidence="3 4">
    <name type="scientific">Serendipita vermifera MAFF 305830</name>
    <dbReference type="NCBI Taxonomy" id="933852"/>
    <lineage>
        <taxon>Eukaryota</taxon>
        <taxon>Fungi</taxon>
        <taxon>Dikarya</taxon>
        <taxon>Basidiomycota</taxon>
        <taxon>Agaricomycotina</taxon>
        <taxon>Agaricomycetes</taxon>
        <taxon>Sebacinales</taxon>
        <taxon>Serendipitaceae</taxon>
        <taxon>Serendipita</taxon>
    </lineage>
</organism>
<gene>
    <name evidence="3" type="ORF">M408DRAFT_330766</name>
    <name evidence="2" type="ORF">M408DRAFT_333342</name>
</gene>
<dbReference type="EMBL" id="KN824308">
    <property type="protein sequence ID" value="KIM26228.1"/>
    <property type="molecule type" value="Genomic_DNA"/>
</dbReference>
<dbReference type="SUPFAM" id="SSF82199">
    <property type="entry name" value="SET domain"/>
    <property type="match status" value="1"/>
</dbReference>
<evidence type="ECO:0000313" key="4">
    <source>
        <dbReference type="Proteomes" id="UP000054097"/>
    </source>
</evidence>
<dbReference type="Pfam" id="PF00856">
    <property type="entry name" value="SET"/>
    <property type="match status" value="1"/>
</dbReference>
<evidence type="ECO:0000259" key="1">
    <source>
        <dbReference type="PROSITE" id="PS50280"/>
    </source>
</evidence>
<accession>A0A0C2WIM5</accession>
<dbReference type="AlphaFoldDB" id="A0A0C2WIM5"/>
<reference evidence="4" key="2">
    <citation type="submission" date="2015-01" db="EMBL/GenBank/DDBJ databases">
        <title>Evolutionary Origins and Diversification of the Mycorrhizal Mutualists.</title>
        <authorList>
            <consortium name="DOE Joint Genome Institute"/>
            <consortium name="Mycorrhizal Genomics Consortium"/>
            <person name="Kohler A."/>
            <person name="Kuo A."/>
            <person name="Nagy L.G."/>
            <person name="Floudas D."/>
            <person name="Copeland A."/>
            <person name="Barry K.W."/>
            <person name="Cichocki N."/>
            <person name="Veneault-Fourrey C."/>
            <person name="LaButti K."/>
            <person name="Lindquist E.A."/>
            <person name="Lipzen A."/>
            <person name="Lundell T."/>
            <person name="Morin E."/>
            <person name="Murat C."/>
            <person name="Riley R."/>
            <person name="Ohm R."/>
            <person name="Sun H."/>
            <person name="Tunlid A."/>
            <person name="Henrissat B."/>
            <person name="Grigoriev I.V."/>
            <person name="Hibbett D.S."/>
            <person name="Martin F."/>
        </authorList>
    </citation>
    <scope>NUCLEOTIDE SEQUENCE [LARGE SCALE GENOMIC DNA]</scope>
    <source>
        <strain evidence="2 4">MAFF 305830</strain>
    </source>
</reference>
<feature type="domain" description="SET" evidence="1">
    <location>
        <begin position="11"/>
        <end position="119"/>
    </location>
</feature>
<reference evidence="3" key="3">
    <citation type="submission" date="2015-02" db="EMBL/GenBank/DDBJ databases">
        <title>Evolutionary Origins and Diversification of the Mycorrhizal Mutualists.</title>
        <authorList>
            <consortium name="DOE Joint Genome Institute"/>
            <consortium name="Mycorrhizal Genomics Consortium"/>
            <person name="Kohler A."/>
            <person name="Kuo A."/>
            <person name="Nagy L.G."/>
            <person name="Floudas D."/>
            <person name="Copeland A."/>
            <person name="Barry K.W."/>
            <person name="Cichocki N."/>
            <person name="Veneault-Fourrey C."/>
            <person name="LaButti K."/>
            <person name="Lindquist E.A."/>
            <person name="Lipzen A."/>
            <person name="Lundell T."/>
            <person name="Morin E."/>
            <person name="Murat C."/>
            <person name="Riley R."/>
            <person name="Ohm R."/>
            <person name="Sun H."/>
            <person name="Tunlid A."/>
            <person name="Henrissat B."/>
            <person name="Grigoriev I.V."/>
            <person name="Hibbett D.S."/>
            <person name="Martin F."/>
        </authorList>
    </citation>
    <scope>NUCLEOTIDE SEQUENCE</scope>
    <source>
        <strain evidence="3">MAFF 305830</strain>
    </source>
</reference>
<dbReference type="CDD" id="cd10540">
    <property type="entry name" value="SET_SpSet7-like"/>
    <property type="match status" value="1"/>
</dbReference>
<evidence type="ECO:0000313" key="2">
    <source>
        <dbReference type="EMBL" id="KIM21633.1"/>
    </source>
</evidence>
<proteinExistence type="predicted"/>
<sequence>MNVSTPHLNKYGLEIRTTHEKGRGIYATCSIPAKTVIEISPVLFFSYDEYQRHGRHTILDHYTFVWGDGRMALPLGLGSLFNHSDAPNVTYTKKKESDCIEYATTREISAEEELCIFYGHNLWFVDHDAKAQEGCREETDEWAGLNMEDVY</sequence>
<protein>
    <recommendedName>
        <fullName evidence="1">SET domain-containing protein</fullName>
    </recommendedName>
</protein>
<dbReference type="InterPro" id="IPR046341">
    <property type="entry name" value="SET_dom_sf"/>
</dbReference>
<dbReference type="STRING" id="933852.A0A0C2WIM5"/>
<name>A0A0C2WIM5_SERVB</name>
<dbReference type="SMART" id="SM00317">
    <property type="entry name" value="SET"/>
    <property type="match status" value="1"/>
</dbReference>
<dbReference type="HOGENOM" id="CLU_124044_0_0_1"/>